<gene>
    <name evidence="2" type="ORF">WG929_06725</name>
</gene>
<keyword evidence="3" id="KW-1185">Reference proteome</keyword>
<protein>
    <recommendedName>
        <fullName evidence="4">Transposase</fullName>
    </recommendedName>
</protein>
<evidence type="ECO:0000256" key="1">
    <source>
        <dbReference type="SAM" id="MobiDB-lite"/>
    </source>
</evidence>
<sequence length="65" mass="7645">MSFGYSPQLISERMKPENQKLQQPHNNLPLPADTRTDPKKTNFDDVTDEKIRQLEMKINVFRRSA</sequence>
<dbReference type="EMBL" id="JBBKTX010000006">
    <property type="protein sequence ID" value="MFK4752098.1"/>
    <property type="molecule type" value="Genomic_DNA"/>
</dbReference>
<proteinExistence type="predicted"/>
<evidence type="ECO:0008006" key="4">
    <source>
        <dbReference type="Google" id="ProtNLM"/>
    </source>
</evidence>
<feature type="compositionally biased region" description="Basic and acidic residues" evidence="1">
    <location>
        <begin position="34"/>
        <end position="46"/>
    </location>
</feature>
<name>A0ABW8NGL8_9GAMM</name>
<comment type="caution">
    <text evidence="2">The sequence shown here is derived from an EMBL/GenBank/DDBJ whole genome shotgun (WGS) entry which is preliminary data.</text>
</comment>
<reference evidence="2 3" key="1">
    <citation type="submission" date="2024-03" db="EMBL/GenBank/DDBJ databases">
        <title>High-quality draft genome sequence of Oceanobacter sp. wDCs-4.</title>
        <authorList>
            <person name="Dong C."/>
        </authorList>
    </citation>
    <scope>NUCLEOTIDE SEQUENCE [LARGE SCALE GENOMIC DNA]</scope>
    <source>
        <strain evidence="3">wDCs-4</strain>
    </source>
</reference>
<dbReference type="Proteomes" id="UP001620597">
    <property type="component" value="Unassembled WGS sequence"/>
</dbReference>
<feature type="region of interest" description="Disordered" evidence="1">
    <location>
        <begin position="1"/>
        <end position="46"/>
    </location>
</feature>
<organism evidence="2 3">
    <name type="scientific">Oceanobacter antarcticus</name>
    <dbReference type="NCBI Taxonomy" id="3133425"/>
    <lineage>
        <taxon>Bacteria</taxon>
        <taxon>Pseudomonadati</taxon>
        <taxon>Pseudomonadota</taxon>
        <taxon>Gammaproteobacteria</taxon>
        <taxon>Oceanospirillales</taxon>
        <taxon>Oceanospirillaceae</taxon>
        <taxon>Oceanobacter</taxon>
    </lineage>
</organism>
<accession>A0ABW8NGL8</accession>
<evidence type="ECO:0000313" key="3">
    <source>
        <dbReference type="Proteomes" id="UP001620597"/>
    </source>
</evidence>
<evidence type="ECO:0000313" key="2">
    <source>
        <dbReference type="EMBL" id="MFK4752098.1"/>
    </source>
</evidence>